<evidence type="ECO:0000313" key="1">
    <source>
        <dbReference type="EMBL" id="KAF6217872.1"/>
    </source>
</evidence>
<reference evidence="1 2" key="1">
    <citation type="journal article" date="2020" name="Genomics">
        <title>Complete, high-quality genomes from long-read metagenomic sequencing of two wolf lichen thalli reveals enigmatic genome architecture.</title>
        <authorList>
            <person name="McKenzie S.K."/>
            <person name="Walston R.F."/>
            <person name="Allen J.L."/>
        </authorList>
    </citation>
    <scope>NUCLEOTIDE SEQUENCE [LARGE SCALE GENOMIC DNA]</scope>
    <source>
        <strain evidence="1">WasteWater1</strain>
    </source>
</reference>
<dbReference type="EMBL" id="JACCJB010000024">
    <property type="protein sequence ID" value="KAF6217872.1"/>
    <property type="molecule type" value="Genomic_DNA"/>
</dbReference>
<protein>
    <submittedName>
        <fullName evidence="1">Uncharacterized protein</fullName>
    </submittedName>
</protein>
<keyword evidence="2" id="KW-1185">Reference proteome</keyword>
<dbReference type="GeneID" id="59334685"/>
<dbReference type="Proteomes" id="UP000593566">
    <property type="component" value="Unassembled WGS sequence"/>
</dbReference>
<accession>A0A8H6C6L7</accession>
<dbReference type="RefSeq" id="XP_037147307.1">
    <property type="nucleotide sequence ID" value="XM_037297182.1"/>
</dbReference>
<proteinExistence type="predicted"/>
<organism evidence="1 2">
    <name type="scientific">Letharia lupina</name>
    <dbReference type="NCBI Taxonomy" id="560253"/>
    <lineage>
        <taxon>Eukaryota</taxon>
        <taxon>Fungi</taxon>
        <taxon>Dikarya</taxon>
        <taxon>Ascomycota</taxon>
        <taxon>Pezizomycotina</taxon>
        <taxon>Lecanoromycetes</taxon>
        <taxon>OSLEUM clade</taxon>
        <taxon>Lecanoromycetidae</taxon>
        <taxon>Lecanorales</taxon>
        <taxon>Lecanorineae</taxon>
        <taxon>Parmeliaceae</taxon>
        <taxon>Letharia</taxon>
    </lineage>
</organism>
<name>A0A8H6C6L7_9LECA</name>
<evidence type="ECO:0000313" key="2">
    <source>
        <dbReference type="Proteomes" id="UP000593566"/>
    </source>
</evidence>
<sequence>MSDLDQVPQQIYGLDRRTSRVPGNAVYKPVASYDQMLAFLVKIRSTLAKPSLDNMNYILANQEPLHEVRLAMKRLSENFTRAALACDDAKRCTEEVARRFQQAWDLVDVKANATANQSRYVNNISQEIAEVWRTHTSAPNKHWKIVFASLVYELKVAIENRQRMRWGLEHAEKRAEQWEARYILAVDTWCNTYQDALHLEEAFTALRTEFLAGQSLAEIFMRETREIGDCISVRSESERVCRIDQALIREEERDTKNYGVMSRFQKYSRGG</sequence>
<gene>
    <name evidence="1" type="ORF">HO133_006284</name>
</gene>
<dbReference type="AlphaFoldDB" id="A0A8H6C6L7"/>
<comment type="caution">
    <text evidence="1">The sequence shown here is derived from an EMBL/GenBank/DDBJ whole genome shotgun (WGS) entry which is preliminary data.</text>
</comment>